<comment type="caution">
    <text evidence="2">The sequence shown here is derived from an EMBL/GenBank/DDBJ whole genome shotgun (WGS) entry which is preliminary data.</text>
</comment>
<dbReference type="Gene3D" id="3.40.190.10">
    <property type="entry name" value="Periplasmic binding protein-like II"/>
    <property type="match status" value="2"/>
</dbReference>
<keyword evidence="1" id="KW-0732">Signal</keyword>
<dbReference type="Proteomes" id="UP000238589">
    <property type="component" value="Unassembled WGS sequence"/>
</dbReference>
<accession>A0A2S9K8H8</accession>
<dbReference type="SUPFAM" id="SSF53850">
    <property type="entry name" value="Periplasmic binding protein-like II"/>
    <property type="match status" value="1"/>
</dbReference>
<reference evidence="2 3" key="1">
    <citation type="submission" date="2018-03" db="EMBL/GenBank/DDBJ databases">
        <title>Comparative genomics illustrates the genes involved in a hyperalkaliphilic mechanisms of Serpentinomonas isolated from highly-alkaline calcium-rich serpentinized springs.</title>
        <authorList>
            <person name="Suzuki S."/>
            <person name="Ishii S."/>
            <person name="Walworth N."/>
            <person name="Bird L."/>
            <person name="Kuenen J.G."/>
            <person name="Nealson K.H."/>
        </authorList>
    </citation>
    <scope>NUCLEOTIDE SEQUENCE [LARGE SCALE GENOMIC DNA]</scope>
    <source>
        <strain evidence="2 3">P1</strain>
    </source>
</reference>
<proteinExistence type="predicted"/>
<evidence type="ECO:0000313" key="2">
    <source>
        <dbReference type="EMBL" id="PRD66741.1"/>
    </source>
</evidence>
<evidence type="ECO:0000313" key="3">
    <source>
        <dbReference type="Proteomes" id="UP000238589"/>
    </source>
</evidence>
<dbReference type="PANTHER" id="PTHR35841">
    <property type="entry name" value="PHOSPHONATES-BINDING PERIPLASMIC PROTEIN"/>
    <property type="match status" value="1"/>
</dbReference>
<dbReference type="EMBL" id="PVLQ01000010">
    <property type="protein sequence ID" value="PRD66741.1"/>
    <property type="molecule type" value="Genomic_DNA"/>
</dbReference>
<dbReference type="PANTHER" id="PTHR35841:SF1">
    <property type="entry name" value="PHOSPHONATES-BINDING PERIPLASMIC PROTEIN"/>
    <property type="match status" value="1"/>
</dbReference>
<sequence>MWRSRVFAFCWRFPWLLLVCSLLLAGVARAQSAPPVLSVGIVPQQAASELARAWIPLLQEVGRRARVQLVFRTAADIPAFEDRVMKGEFQLAYMNPYHYTVFSKTPGYQAFLKEKDRKLVGIIVVPKGSPVQSLEQLQGKRVAFPAPAAFAASILPRAEFSRSQIEIDARYVSSHDSVYKGVANGLFDAGGGIQRTLEGMEPQVSSQLRVLSRTPAYTPHALAIHPGVSAEVAERLRQAFIGLDGDEAGRALLEPLNFKGLVAATDSEWDSVRALRLRQPVGSSAVKK</sequence>
<name>A0A2S9K8H8_9BURK</name>
<protein>
    <submittedName>
        <fullName evidence="2">Phosphate ABC transporter substrate-binding protein</fullName>
    </submittedName>
</protein>
<gene>
    <name evidence="2" type="ORF">C6P64_02625</name>
</gene>
<dbReference type="AlphaFoldDB" id="A0A2S9K8H8"/>
<dbReference type="Pfam" id="PF12974">
    <property type="entry name" value="Phosphonate-bd"/>
    <property type="match status" value="1"/>
</dbReference>
<organism evidence="2 3">
    <name type="scientific">Malikia granosa</name>
    <dbReference type="NCBI Taxonomy" id="263067"/>
    <lineage>
        <taxon>Bacteria</taxon>
        <taxon>Pseudomonadati</taxon>
        <taxon>Pseudomonadota</taxon>
        <taxon>Betaproteobacteria</taxon>
        <taxon>Burkholderiales</taxon>
        <taxon>Comamonadaceae</taxon>
        <taxon>Malikia</taxon>
    </lineage>
</organism>
<dbReference type="OrthoDB" id="5343002at2"/>
<feature type="chain" id="PRO_5015455463" evidence="1">
    <location>
        <begin position="31"/>
        <end position="288"/>
    </location>
</feature>
<feature type="signal peptide" evidence="1">
    <location>
        <begin position="1"/>
        <end position="30"/>
    </location>
</feature>
<keyword evidence="3" id="KW-1185">Reference proteome</keyword>
<evidence type="ECO:0000256" key="1">
    <source>
        <dbReference type="SAM" id="SignalP"/>
    </source>
</evidence>